<feature type="transmembrane region" description="Helical" evidence="6">
    <location>
        <begin position="46"/>
        <end position="70"/>
    </location>
</feature>
<dbReference type="AlphaFoldDB" id="Q1J1I7"/>
<evidence type="ECO:0000313" key="8">
    <source>
        <dbReference type="Proteomes" id="UP000002431"/>
    </source>
</evidence>
<keyword evidence="4 6" id="KW-1133">Transmembrane helix</keyword>
<feature type="transmembrane region" description="Helical" evidence="6">
    <location>
        <begin position="175"/>
        <end position="194"/>
    </location>
</feature>
<keyword evidence="8" id="KW-1185">Reference proteome</keyword>
<dbReference type="Pfam" id="PF01943">
    <property type="entry name" value="Polysacc_synt"/>
    <property type="match status" value="1"/>
</dbReference>
<dbReference type="HOGENOM" id="CLU_022017_6_4_0"/>
<keyword evidence="5 6" id="KW-0472">Membrane</keyword>
<reference evidence="7" key="1">
    <citation type="submission" date="2006-04" db="EMBL/GenBank/DDBJ databases">
        <title>Complete sequence of chromosome of Deinococcus geothermalis DSM 11300.</title>
        <authorList>
            <consortium name="US DOE Joint Genome Institute"/>
            <person name="Copeland A."/>
            <person name="Lucas S."/>
            <person name="Lapidus A."/>
            <person name="Barry K."/>
            <person name="Detter J.C."/>
            <person name="Glavina del Rio T."/>
            <person name="Hammon N."/>
            <person name="Israni S."/>
            <person name="Dalin E."/>
            <person name="Tice H."/>
            <person name="Pitluck S."/>
            <person name="Brettin T."/>
            <person name="Bruce D."/>
            <person name="Han C."/>
            <person name="Tapia R."/>
            <person name="Saunders E."/>
            <person name="Gilna P."/>
            <person name="Schmutz J."/>
            <person name="Larimer F."/>
            <person name="Land M."/>
            <person name="Hauser L."/>
            <person name="Kyrpides N."/>
            <person name="Kim E."/>
            <person name="Daly M.J."/>
            <person name="Fredrickson J.K."/>
            <person name="Makarova K.S."/>
            <person name="Gaidamakova E.K."/>
            <person name="Zhai M."/>
            <person name="Richardson P."/>
        </authorList>
    </citation>
    <scope>NUCLEOTIDE SEQUENCE</scope>
    <source>
        <strain evidence="7">DSM 11300</strain>
    </source>
</reference>
<gene>
    <name evidence="7" type="ordered locus">Dgeo_0344</name>
</gene>
<accession>Q1J1I7</accession>
<feature type="transmembrane region" description="Helical" evidence="6">
    <location>
        <begin position="361"/>
        <end position="377"/>
    </location>
</feature>
<comment type="subcellular location">
    <subcellularLocation>
        <location evidence="1">Cell membrane</location>
        <topology evidence="1">Multi-pass membrane protein</topology>
    </subcellularLocation>
</comment>
<feature type="transmembrane region" description="Helical" evidence="6">
    <location>
        <begin position="21"/>
        <end position="40"/>
    </location>
</feature>
<feature type="transmembrane region" description="Helical" evidence="6">
    <location>
        <begin position="331"/>
        <end position="349"/>
    </location>
</feature>
<feature type="transmembrane region" description="Helical" evidence="6">
    <location>
        <begin position="107"/>
        <end position="127"/>
    </location>
</feature>
<keyword evidence="3 6" id="KW-0812">Transmembrane</keyword>
<organism evidence="7 8">
    <name type="scientific">Deinococcus geothermalis (strain DSM 11300 / CIP 105573 / AG-3a)</name>
    <dbReference type="NCBI Taxonomy" id="319795"/>
    <lineage>
        <taxon>Bacteria</taxon>
        <taxon>Thermotogati</taxon>
        <taxon>Deinococcota</taxon>
        <taxon>Deinococci</taxon>
        <taxon>Deinococcales</taxon>
        <taxon>Deinococcaceae</taxon>
        <taxon>Deinococcus</taxon>
    </lineage>
</organism>
<dbReference type="eggNOG" id="COG2244">
    <property type="taxonomic scope" value="Bacteria"/>
</dbReference>
<dbReference type="InterPro" id="IPR050833">
    <property type="entry name" value="Poly_Biosynth_Transport"/>
</dbReference>
<proteinExistence type="predicted"/>
<dbReference type="STRING" id="319795.Dgeo_0344"/>
<dbReference type="EMBL" id="CP000359">
    <property type="protein sequence ID" value="ABF44647.1"/>
    <property type="molecule type" value="Genomic_DNA"/>
</dbReference>
<dbReference type="Proteomes" id="UP000002431">
    <property type="component" value="Chromosome"/>
</dbReference>
<evidence type="ECO:0000256" key="5">
    <source>
        <dbReference type="ARBA" id="ARBA00023136"/>
    </source>
</evidence>
<name>Q1J1I7_DEIGD</name>
<protein>
    <submittedName>
        <fullName evidence="7">Polysaccharide biosynthesis protein</fullName>
    </submittedName>
</protein>
<evidence type="ECO:0000256" key="6">
    <source>
        <dbReference type="SAM" id="Phobius"/>
    </source>
</evidence>
<dbReference type="KEGG" id="dge:Dgeo_0344"/>
<evidence type="ECO:0000256" key="2">
    <source>
        <dbReference type="ARBA" id="ARBA00022475"/>
    </source>
</evidence>
<sequence>MHSSHLNLTTIKSTAWLMGGYLVRQGTQLISFILLTRTIGADGFGAFTAVLALALIFSPFVEMGGYSLVIRDIERGDPVPDAAGHALAMSLSVIPVALAFTLLLKPYLLPTVPIVFVVCVVVAELLANRALSIAAGVHVATKLTRRNAVVESAMGSSRLLLTFLLSRYGGDLLTWGWLYLGQAVLGAVAVLGWVRQTWRGMTLRLPHAYKERLLEGVHFAFGTSAQAASTELDKVMLGRLASLQDTGIFSAAQRLTSLSNVFLFSLLSSLYPRFFELGRQGHGQVRAYALRLLPVTLLYGLVVFGFFWLLAPYVGHVLGREFAQAGPALRWLAGLALLNAIHYPLADALTGAGLQHVRTRLYLITLLLNVALNFWLIPRLGWLGAACATLISQSVLIMFLLLYRTSTARTPVNLTPILQGVDPDAVAQKD</sequence>
<feature type="transmembrane region" description="Helical" evidence="6">
    <location>
        <begin position="383"/>
        <end position="403"/>
    </location>
</feature>
<dbReference type="InterPro" id="IPR002797">
    <property type="entry name" value="Polysacc_synth"/>
</dbReference>
<dbReference type="PANTHER" id="PTHR30250:SF11">
    <property type="entry name" value="O-ANTIGEN TRANSPORTER-RELATED"/>
    <property type="match status" value="1"/>
</dbReference>
<dbReference type="GO" id="GO:0005886">
    <property type="term" value="C:plasma membrane"/>
    <property type="evidence" value="ECO:0007669"/>
    <property type="project" value="UniProtKB-SubCell"/>
</dbReference>
<keyword evidence="2" id="KW-1003">Cell membrane</keyword>
<evidence type="ECO:0000313" key="7">
    <source>
        <dbReference type="EMBL" id="ABF44647.1"/>
    </source>
</evidence>
<feature type="transmembrane region" description="Helical" evidence="6">
    <location>
        <begin position="288"/>
        <end position="311"/>
    </location>
</feature>
<dbReference type="PANTHER" id="PTHR30250">
    <property type="entry name" value="PST FAMILY PREDICTED COLANIC ACID TRANSPORTER"/>
    <property type="match status" value="1"/>
</dbReference>
<evidence type="ECO:0000256" key="1">
    <source>
        <dbReference type="ARBA" id="ARBA00004651"/>
    </source>
</evidence>
<feature type="transmembrane region" description="Helical" evidence="6">
    <location>
        <begin position="82"/>
        <end position="101"/>
    </location>
</feature>
<evidence type="ECO:0000256" key="3">
    <source>
        <dbReference type="ARBA" id="ARBA00022692"/>
    </source>
</evidence>
<evidence type="ECO:0000256" key="4">
    <source>
        <dbReference type="ARBA" id="ARBA00022989"/>
    </source>
</evidence>